<keyword evidence="5" id="KW-0547">Nucleotide-binding</keyword>
<dbReference type="PANTHER" id="PTHR10953:SF102">
    <property type="entry name" value="ADENYLYLTRANSFERASE AND SULFURTRANSFERASE MOCS3"/>
    <property type="match status" value="1"/>
</dbReference>
<keyword evidence="8" id="KW-0812">Transmembrane</keyword>
<dbReference type="PANTHER" id="PTHR10953">
    <property type="entry name" value="UBIQUITIN-ACTIVATING ENZYME E1"/>
    <property type="match status" value="1"/>
</dbReference>
<dbReference type="CDD" id="cd00757">
    <property type="entry name" value="ThiF_MoeB_HesA_family"/>
    <property type="match status" value="1"/>
</dbReference>
<dbReference type="InterPro" id="IPR035985">
    <property type="entry name" value="Ubiquitin-activating_enz"/>
</dbReference>
<protein>
    <recommendedName>
        <fullName evidence="9">Rhodanese domain-containing protein</fullName>
    </recommendedName>
</protein>
<keyword evidence="8" id="KW-1133">Transmembrane helix</keyword>
<dbReference type="FunFam" id="3.40.50.720:FF:000033">
    <property type="entry name" value="Adenylyltransferase and sulfurtransferase MOCS3"/>
    <property type="match status" value="1"/>
</dbReference>
<dbReference type="InterPro" id="IPR000594">
    <property type="entry name" value="ThiF_NAD_FAD-bd"/>
</dbReference>
<dbReference type="GO" id="GO:0016779">
    <property type="term" value="F:nucleotidyltransferase activity"/>
    <property type="evidence" value="ECO:0007669"/>
    <property type="project" value="UniProtKB-KW"/>
</dbReference>
<evidence type="ECO:0000256" key="6">
    <source>
        <dbReference type="ARBA" id="ARBA00022786"/>
    </source>
</evidence>
<dbReference type="GO" id="GO:0005829">
    <property type="term" value="C:cytosol"/>
    <property type="evidence" value="ECO:0007669"/>
    <property type="project" value="UniProtKB-SubCell"/>
</dbReference>
<feature type="transmembrane region" description="Helical" evidence="8">
    <location>
        <begin position="20"/>
        <end position="42"/>
    </location>
</feature>
<name>A0A0L6UII9_9BASI</name>
<dbReference type="EMBL" id="LAVV01011174">
    <property type="protein sequence ID" value="KNZ48097.1"/>
    <property type="molecule type" value="Genomic_DNA"/>
</dbReference>
<gene>
    <name evidence="10" type="ORF">VP01_590g3</name>
</gene>
<keyword evidence="6" id="KW-0833">Ubl conjugation pathway</keyword>
<dbReference type="GO" id="GO:0004792">
    <property type="term" value="F:thiosulfate-cyanide sulfurtransferase activity"/>
    <property type="evidence" value="ECO:0007669"/>
    <property type="project" value="TreeGrafter"/>
</dbReference>
<evidence type="ECO:0000256" key="3">
    <source>
        <dbReference type="ARBA" id="ARBA00022694"/>
    </source>
</evidence>
<keyword evidence="3" id="KW-0819">tRNA processing</keyword>
<proteinExistence type="predicted"/>
<dbReference type="InterPro" id="IPR001763">
    <property type="entry name" value="Rhodanese-like_dom"/>
</dbReference>
<evidence type="ECO:0000313" key="10">
    <source>
        <dbReference type="EMBL" id="KNZ48097.1"/>
    </source>
</evidence>
<dbReference type="GO" id="GO:0032447">
    <property type="term" value="P:protein urmylation"/>
    <property type="evidence" value="ECO:0007669"/>
    <property type="project" value="TreeGrafter"/>
</dbReference>
<dbReference type="InterPro" id="IPR036873">
    <property type="entry name" value="Rhodanese-like_dom_sf"/>
</dbReference>
<dbReference type="Proteomes" id="UP000037035">
    <property type="component" value="Unassembled WGS sequence"/>
</dbReference>
<organism evidence="10 11">
    <name type="scientific">Puccinia sorghi</name>
    <dbReference type="NCBI Taxonomy" id="27349"/>
    <lineage>
        <taxon>Eukaryota</taxon>
        <taxon>Fungi</taxon>
        <taxon>Dikarya</taxon>
        <taxon>Basidiomycota</taxon>
        <taxon>Pucciniomycotina</taxon>
        <taxon>Pucciniomycetes</taxon>
        <taxon>Pucciniales</taxon>
        <taxon>Pucciniaceae</taxon>
        <taxon>Puccinia</taxon>
    </lineage>
</organism>
<dbReference type="GO" id="GO:0042292">
    <property type="term" value="F:URM1 activating enzyme activity"/>
    <property type="evidence" value="ECO:0007669"/>
    <property type="project" value="TreeGrafter"/>
</dbReference>
<dbReference type="GO" id="GO:0002143">
    <property type="term" value="P:tRNA wobble position uridine thiolation"/>
    <property type="evidence" value="ECO:0007669"/>
    <property type="project" value="TreeGrafter"/>
</dbReference>
<comment type="caution">
    <text evidence="10">The sequence shown here is derived from an EMBL/GenBank/DDBJ whole genome shotgun (WGS) entry which is preliminary data.</text>
</comment>
<keyword evidence="11" id="KW-1185">Reference proteome</keyword>
<evidence type="ECO:0000256" key="4">
    <source>
        <dbReference type="ARBA" id="ARBA00022695"/>
    </source>
</evidence>
<feature type="domain" description="Rhodanese" evidence="9">
    <location>
        <begin position="314"/>
        <end position="429"/>
    </location>
</feature>
<comment type="subcellular location">
    <subcellularLocation>
        <location evidence="1">Cytoplasm</location>
        <location evidence="1">Cytosol</location>
    </subcellularLocation>
</comment>
<dbReference type="InterPro" id="IPR045886">
    <property type="entry name" value="ThiF/MoeB/HesA"/>
</dbReference>
<evidence type="ECO:0000256" key="1">
    <source>
        <dbReference type="ARBA" id="ARBA00004514"/>
    </source>
</evidence>
<evidence type="ECO:0000256" key="5">
    <source>
        <dbReference type="ARBA" id="ARBA00022741"/>
    </source>
</evidence>
<dbReference type="STRING" id="27349.A0A0L6UII9"/>
<keyword evidence="4" id="KW-0548">Nucleotidyltransferase</keyword>
<evidence type="ECO:0000259" key="9">
    <source>
        <dbReference type="PROSITE" id="PS50206"/>
    </source>
</evidence>
<dbReference type="VEuPathDB" id="FungiDB:VP01_590g3"/>
<sequence>MRYGRQMIVSQVGLSGQTKLRRASVLVVGAGGLGCPALLYLARAGVGNISIVDHDTVELSNLHRQVLHSDSTLGLNKAESARINLLAGNPSVNITAYPIPFLKSRMAGSPVDGLPDMRDFAVVLDCTDNPASRYLLSDVCAAYKIPLVSGAAIRAEGQLSVWNLPSPDHDSPHDGQRGPCYRCIFPESHLIRAERCADHGVLGPAVGVVGVLMAWEAIRLLIGNHDLKPKLLLVPSFRTIKLRKAKKDCLGCSNKSTSAFLEGIKMQTSGDTMEGEDSAEEARLLNACPMHSLQMSHTSAQRISAQDILANKYHLNQFRLLDVRPHIQFEICALPNSINIPIDEVLDNPAGVIERLGQTTTTVAAAGRGMTADWLVVCRRGNDSLLAAETLNHFISADFSHHPLPTPHAFRDLVGGLDAYSRLLDPAFPLY</sequence>
<dbReference type="SUPFAM" id="SSF69572">
    <property type="entry name" value="Activating enzymes of the ubiquitin-like proteins"/>
    <property type="match status" value="1"/>
</dbReference>
<evidence type="ECO:0000256" key="2">
    <source>
        <dbReference type="ARBA" id="ARBA00022679"/>
    </source>
</evidence>
<dbReference type="OrthoDB" id="10261062at2759"/>
<keyword evidence="7" id="KW-0067">ATP-binding</keyword>
<dbReference type="Gene3D" id="3.40.250.10">
    <property type="entry name" value="Rhodanese-like domain"/>
    <property type="match status" value="1"/>
</dbReference>
<dbReference type="GO" id="GO:0005524">
    <property type="term" value="F:ATP binding"/>
    <property type="evidence" value="ECO:0007669"/>
    <property type="project" value="UniProtKB-KW"/>
</dbReference>
<reference evidence="10 11" key="1">
    <citation type="submission" date="2015-08" db="EMBL/GenBank/DDBJ databases">
        <title>Next Generation Sequencing and Analysis of the Genome of Puccinia sorghi L Schw, the Causal Agent of Maize Common Rust.</title>
        <authorList>
            <person name="Rochi L."/>
            <person name="Burguener G."/>
            <person name="Darino M."/>
            <person name="Turjanski A."/>
            <person name="Kreff E."/>
            <person name="Dieguez M.J."/>
            <person name="Sacco F."/>
        </authorList>
    </citation>
    <scope>NUCLEOTIDE SEQUENCE [LARGE SCALE GENOMIC DNA]</scope>
    <source>
        <strain evidence="10 11">RO10H11247</strain>
    </source>
</reference>
<keyword evidence="8" id="KW-0472">Membrane</keyword>
<dbReference type="PROSITE" id="PS51257">
    <property type="entry name" value="PROKAR_LIPOPROTEIN"/>
    <property type="match status" value="1"/>
</dbReference>
<dbReference type="SMART" id="SM00450">
    <property type="entry name" value="RHOD"/>
    <property type="match status" value="1"/>
</dbReference>
<evidence type="ECO:0000256" key="7">
    <source>
        <dbReference type="ARBA" id="ARBA00022840"/>
    </source>
</evidence>
<dbReference type="Pfam" id="PF00899">
    <property type="entry name" value="ThiF"/>
    <property type="match status" value="1"/>
</dbReference>
<keyword evidence="2" id="KW-0808">Transferase</keyword>
<evidence type="ECO:0000313" key="11">
    <source>
        <dbReference type="Proteomes" id="UP000037035"/>
    </source>
</evidence>
<dbReference type="PROSITE" id="PS50206">
    <property type="entry name" value="RHODANESE_3"/>
    <property type="match status" value="1"/>
</dbReference>
<dbReference type="Gene3D" id="3.40.50.720">
    <property type="entry name" value="NAD(P)-binding Rossmann-like Domain"/>
    <property type="match status" value="1"/>
</dbReference>
<accession>A0A0L6UII9</accession>
<dbReference type="AlphaFoldDB" id="A0A0L6UII9"/>
<evidence type="ECO:0000256" key="8">
    <source>
        <dbReference type="SAM" id="Phobius"/>
    </source>
</evidence>